<dbReference type="AlphaFoldDB" id="A0A7S2GYU9"/>
<evidence type="ECO:0000256" key="1">
    <source>
        <dbReference type="SAM" id="SignalP"/>
    </source>
</evidence>
<gene>
    <name evidence="2" type="ORF">DSPE1174_LOCUS28484</name>
</gene>
<evidence type="ECO:0000313" key="2">
    <source>
        <dbReference type="EMBL" id="CAD9475600.1"/>
    </source>
</evidence>
<organism evidence="2">
    <name type="scientific">Octactis speculum</name>
    <dbReference type="NCBI Taxonomy" id="3111310"/>
    <lineage>
        <taxon>Eukaryota</taxon>
        <taxon>Sar</taxon>
        <taxon>Stramenopiles</taxon>
        <taxon>Ochrophyta</taxon>
        <taxon>Dictyochophyceae</taxon>
        <taxon>Dictyochales</taxon>
        <taxon>Dictyochaceae</taxon>
        <taxon>Octactis</taxon>
    </lineage>
</organism>
<keyword evidence="1" id="KW-0732">Signal</keyword>
<accession>A0A7S2GYU9</accession>
<name>A0A7S2GYU9_9STRA</name>
<dbReference type="EMBL" id="HBGS01055058">
    <property type="protein sequence ID" value="CAD9475600.1"/>
    <property type="molecule type" value="Transcribed_RNA"/>
</dbReference>
<proteinExistence type="predicted"/>
<protein>
    <submittedName>
        <fullName evidence="2">Uncharacterized protein</fullName>
    </submittedName>
</protein>
<feature type="signal peptide" evidence="1">
    <location>
        <begin position="1"/>
        <end position="17"/>
    </location>
</feature>
<sequence length="171" mass="19229">MHWQSIFMLSLASVAKAQDLAGAYQSCNDKRDLCHLNCVVPKQRTDVELAWPINQPMTKLEVAMCADKCDLEKKSCVDSDEVTTINSCIMDCARLFDTGMKKCVSQVSATARSTFGNNLDSCSIKASSKMDVCKDDCIGIEDYKLNGWKFPDDMEEVQEKFFAYKNLAYED</sequence>
<feature type="chain" id="PRO_5031129540" evidence="1">
    <location>
        <begin position="18"/>
        <end position="171"/>
    </location>
</feature>
<reference evidence="2" key="1">
    <citation type="submission" date="2021-01" db="EMBL/GenBank/DDBJ databases">
        <authorList>
            <person name="Corre E."/>
            <person name="Pelletier E."/>
            <person name="Niang G."/>
            <person name="Scheremetjew M."/>
            <person name="Finn R."/>
            <person name="Kale V."/>
            <person name="Holt S."/>
            <person name="Cochrane G."/>
            <person name="Meng A."/>
            <person name="Brown T."/>
            <person name="Cohen L."/>
        </authorList>
    </citation>
    <scope>NUCLEOTIDE SEQUENCE</scope>
    <source>
        <strain evidence="2">CCMP1381</strain>
    </source>
</reference>